<dbReference type="STRING" id="483547.GSUB_05055"/>
<feature type="coiled-coil region" evidence="1">
    <location>
        <begin position="47"/>
        <end position="91"/>
    </location>
</feature>
<dbReference type="OrthoDB" id="5296173at2"/>
<keyword evidence="2" id="KW-0472">Membrane</keyword>
<accession>A0A0B5FR74</accession>
<evidence type="ECO:0008006" key="5">
    <source>
        <dbReference type="Google" id="ProtNLM"/>
    </source>
</evidence>
<keyword evidence="1" id="KW-0175">Coiled coil</keyword>
<dbReference type="EMBL" id="CP010311">
    <property type="protein sequence ID" value="AJF06056.1"/>
    <property type="molecule type" value="Genomic_DNA"/>
</dbReference>
<evidence type="ECO:0000256" key="1">
    <source>
        <dbReference type="SAM" id="Coils"/>
    </source>
</evidence>
<dbReference type="RefSeq" id="WP_040199527.1">
    <property type="nucleotide sequence ID" value="NZ_CP010311.1"/>
</dbReference>
<organism evidence="3 4">
    <name type="scientific">Geoalkalibacter subterraneus</name>
    <dbReference type="NCBI Taxonomy" id="483547"/>
    <lineage>
        <taxon>Bacteria</taxon>
        <taxon>Pseudomonadati</taxon>
        <taxon>Thermodesulfobacteriota</taxon>
        <taxon>Desulfuromonadia</taxon>
        <taxon>Desulfuromonadales</taxon>
        <taxon>Geoalkalibacteraceae</taxon>
        <taxon>Geoalkalibacter</taxon>
    </lineage>
</organism>
<dbReference type="Pfam" id="PF05137">
    <property type="entry name" value="PilN"/>
    <property type="match status" value="1"/>
</dbReference>
<dbReference type="Proteomes" id="UP000035036">
    <property type="component" value="Chromosome"/>
</dbReference>
<dbReference type="AlphaFoldDB" id="A0A0B5FR74"/>
<dbReference type="PANTHER" id="PTHR40278:SF2">
    <property type="entry name" value="TYPE IV PILUS INNER MEMBRANE COMPONENT PILN"/>
    <property type="match status" value="1"/>
</dbReference>
<dbReference type="InterPro" id="IPR007813">
    <property type="entry name" value="PilN"/>
</dbReference>
<dbReference type="KEGG" id="gsb:GSUB_05055"/>
<protein>
    <recommendedName>
        <fullName evidence="5">Fimbrial protein</fullName>
    </recommendedName>
</protein>
<dbReference type="GO" id="GO:0043683">
    <property type="term" value="P:type IV pilus assembly"/>
    <property type="evidence" value="ECO:0007669"/>
    <property type="project" value="TreeGrafter"/>
</dbReference>
<reference evidence="3 4" key="1">
    <citation type="journal article" date="2015" name="Genome Announc.">
        <title>Genomes of Geoalkalibacter ferrihydriticus Z-0531T and Geoalkalibacter subterraneus Red1T, Two Haloalkaliphilic Metal-Reducing Deltaproteobacteria.</title>
        <authorList>
            <person name="Badalamenti J.P."/>
            <person name="Krajmalnik-Brown R."/>
            <person name="Torres C.I."/>
            <person name="Bond D.R."/>
        </authorList>
    </citation>
    <scope>NUCLEOTIDE SEQUENCE [LARGE SCALE GENOMIC DNA]</scope>
    <source>
        <strain evidence="3 4">Red1</strain>
    </source>
</reference>
<evidence type="ECO:0000313" key="4">
    <source>
        <dbReference type="Proteomes" id="UP000035036"/>
    </source>
</evidence>
<dbReference type="PANTHER" id="PTHR40278">
    <property type="entry name" value="DNA UTILIZATION PROTEIN HOFN"/>
    <property type="match status" value="1"/>
</dbReference>
<name>A0A0B5FR74_9BACT</name>
<evidence type="ECO:0000256" key="2">
    <source>
        <dbReference type="SAM" id="Phobius"/>
    </source>
</evidence>
<dbReference type="InterPro" id="IPR052534">
    <property type="entry name" value="Extracell_DNA_Util/SecSys_Comp"/>
</dbReference>
<gene>
    <name evidence="3" type="ORF">GSUB_05055</name>
</gene>
<keyword evidence="2" id="KW-0812">Transmembrane</keyword>
<evidence type="ECO:0000313" key="3">
    <source>
        <dbReference type="EMBL" id="AJF06056.1"/>
    </source>
</evidence>
<sequence>MIRINLLPVRAAQKKEALRTQVSVVILSIVAMLVACGAVYFTQSMKIAEQKDELARIDQEIQQLRKQIGEVRNYEKLKKELTAKLDVLDQLKAGQSGPVRLLDELSVVLPQRLWLTSFKESGGSVAINGVGINENAVARFMQNLESSPFYRGVELQVTEQVNQDGMKLQKFSVSAATDVTAGTSSP</sequence>
<dbReference type="HOGENOM" id="CLU_081304_0_0_7"/>
<keyword evidence="4" id="KW-1185">Reference proteome</keyword>
<proteinExistence type="predicted"/>
<feature type="transmembrane region" description="Helical" evidence="2">
    <location>
        <begin position="21"/>
        <end position="41"/>
    </location>
</feature>
<keyword evidence="2" id="KW-1133">Transmembrane helix</keyword>
<dbReference type="GO" id="GO:0043107">
    <property type="term" value="P:type IV pilus-dependent motility"/>
    <property type="evidence" value="ECO:0007669"/>
    <property type="project" value="TreeGrafter"/>
</dbReference>